<dbReference type="EMBL" id="SNTY01000076">
    <property type="protein sequence ID" value="TEU23906.1"/>
    <property type="molecule type" value="Genomic_DNA"/>
</dbReference>
<gene>
    <name evidence="2" type="ORF">E2B99_13345</name>
</gene>
<dbReference type="PROSITE" id="PS51257">
    <property type="entry name" value="PROKAR_LIPOPROTEIN"/>
    <property type="match status" value="1"/>
</dbReference>
<dbReference type="AlphaFoldDB" id="A0A4Y7X9B9"/>
<protein>
    <recommendedName>
        <fullName evidence="4">Lipoprotein</fullName>
    </recommendedName>
</protein>
<keyword evidence="3" id="KW-1185">Reference proteome</keyword>
<dbReference type="Proteomes" id="UP000297834">
    <property type="component" value="Unassembled WGS sequence"/>
</dbReference>
<comment type="caution">
    <text evidence="2">The sequence shown here is derived from an EMBL/GenBank/DDBJ whole genome shotgun (WGS) entry which is preliminary data.</text>
</comment>
<keyword evidence="1" id="KW-0732">Signal</keyword>
<reference evidence="2 3" key="1">
    <citation type="submission" date="2019-03" db="EMBL/GenBank/DDBJ databases">
        <title>Alkanindiges illinoisensis: a potential pathogenic isolated from ascites of a gastric cancer patient with abdominal metastasis.</title>
        <authorList>
            <person name="Hu X."/>
            <person name="Yang B."/>
            <person name="Yan X."/>
            <person name="Lin L."/>
            <person name="Zhao H."/>
            <person name="Zhou F."/>
            <person name="Su B."/>
            <person name="Chen J."/>
            <person name="Rui Y."/>
            <person name="Wang Q."/>
            <person name="Zheng L."/>
        </authorList>
    </citation>
    <scope>NUCLEOTIDE SEQUENCE [LARGE SCALE GENOMIC DNA]</scope>
    <source>
        <strain evidence="2 3">NFYY 23406</strain>
    </source>
</reference>
<dbReference type="STRING" id="1120977.GCA_000619845_01354"/>
<name>A0A4Y7X9B9_9GAMM</name>
<organism evidence="2 3">
    <name type="scientific">Alkanindiges illinoisensis</name>
    <dbReference type="NCBI Taxonomy" id="197183"/>
    <lineage>
        <taxon>Bacteria</taxon>
        <taxon>Pseudomonadati</taxon>
        <taxon>Pseudomonadota</taxon>
        <taxon>Gammaproteobacteria</taxon>
        <taxon>Moraxellales</taxon>
        <taxon>Moraxellaceae</taxon>
        <taxon>Alkanindiges</taxon>
    </lineage>
</organism>
<dbReference type="RefSeq" id="WP_134245655.1">
    <property type="nucleotide sequence ID" value="NZ_SNTY01000076.1"/>
</dbReference>
<dbReference type="OrthoDB" id="6695641at2"/>
<feature type="chain" id="PRO_5021420300" description="Lipoprotein" evidence="1">
    <location>
        <begin position="27"/>
        <end position="123"/>
    </location>
</feature>
<feature type="signal peptide" evidence="1">
    <location>
        <begin position="1"/>
        <end position="26"/>
    </location>
</feature>
<sequence length="123" mass="13261">MKKTTFTLALLGIAVLTGCQSSPSQSGEGSHQPVWVAKDLGLKQCEQAAGNDTLNKTQQRLDQSQVQVLNAHCADDGMMRTQVCGAAQGKLGIYKISAFQLEKAKSLGFKQVQENQYKQVACS</sequence>
<evidence type="ECO:0008006" key="4">
    <source>
        <dbReference type="Google" id="ProtNLM"/>
    </source>
</evidence>
<evidence type="ECO:0000313" key="3">
    <source>
        <dbReference type="Proteomes" id="UP000297834"/>
    </source>
</evidence>
<evidence type="ECO:0000313" key="2">
    <source>
        <dbReference type="EMBL" id="TEU23906.1"/>
    </source>
</evidence>
<accession>A0A4Y7X9B9</accession>
<proteinExistence type="predicted"/>
<evidence type="ECO:0000256" key="1">
    <source>
        <dbReference type="SAM" id="SignalP"/>
    </source>
</evidence>